<feature type="region of interest" description="Disordered" evidence="1">
    <location>
        <begin position="22"/>
        <end position="51"/>
    </location>
</feature>
<evidence type="ECO:0000256" key="1">
    <source>
        <dbReference type="SAM" id="MobiDB-lite"/>
    </source>
</evidence>
<dbReference type="EMBL" id="NBNE01006589">
    <property type="protein sequence ID" value="OWZ01819.1"/>
    <property type="molecule type" value="Genomic_DNA"/>
</dbReference>
<dbReference type="AlphaFoldDB" id="A0A225VA33"/>
<dbReference type="GO" id="GO:0004190">
    <property type="term" value="F:aspartic-type endopeptidase activity"/>
    <property type="evidence" value="ECO:0007669"/>
    <property type="project" value="InterPro"/>
</dbReference>
<dbReference type="InterPro" id="IPR001969">
    <property type="entry name" value="Aspartic_peptidase_AS"/>
</dbReference>
<dbReference type="CDD" id="cd00303">
    <property type="entry name" value="retropepsin_like"/>
    <property type="match status" value="1"/>
</dbReference>
<gene>
    <name evidence="2" type="ORF">PHMEG_00026726</name>
</gene>
<sequence>MPRTCADVNNCGHCPSQRRCSSCSAKKRPGSVGAGRPTGWNGGLGPPVATQPPSPVLHAHFNATTASCDTRLIIVSLEVAGARRQFRALLDSGASHNFLRASCLSLLPEATTVRDLPGEMIVKLADGKPHRMSRREVVLPYMFDGFQSIDTFMVIETNHAFDCILGMPWLARYQPKINWLARLATRRLRLSPSDWPHVTVVDQLSTTQSMHRASDGPLCVACSAVVHDVHMGGDHRGDAA</sequence>
<reference evidence="3" key="1">
    <citation type="submission" date="2017-03" db="EMBL/GenBank/DDBJ databases">
        <title>Phytopthora megakarya and P. palmivora, two closely related causual agents of cacao black pod achieved similar genome size and gene model numbers by different mechanisms.</title>
        <authorList>
            <person name="Ali S."/>
            <person name="Shao J."/>
            <person name="Larry D.J."/>
            <person name="Kronmiller B."/>
            <person name="Shen D."/>
            <person name="Strem M.D."/>
            <person name="Melnick R.L."/>
            <person name="Guiltinan M.J."/>
            <person name="Tyler B.M."/>
            <person name="Meinhardt L.W."/>
            <person name="Bailey B.A."/>
        </authorList>
    </citation>
    <scope>NUCLEOTIDE SEQUENCE [LARGE SCALE GENOMIC DNA]</scope>
    <source>
        <strain evidence="3">zdho120</strain>
    </source>
</reference>
<dbReference type="Pfam" id="PF08284">
    <property type="entry name" value="RVP_2"/>
    <property type="match status" value="1"/>
</dbReference>
<dbReference type="Gene3D" id="2.40.70.10">
    <property type="entry name" value="Acid Proteases"/>
    <property type="match status" value="1"/>
</dbReference>
<dbReference type="InterPro" id="IPR021109">
    <property type="entry name" value="Peptidase_aspartic_dom_sf"/>
</dbReference>
<comment type="caution">
    <text evidence="2">The sequence shown here is derived from an EMBL/GenBank/DDBJ whole genome shotgun (WGS) entry which is preliminary data.</text>
</comment>
<dbReference type="OrthoDB" id="120365at2759"/>
<accession>A0A225VA33</accession>
<proteinExistence type="predicted"/>
<name>A0A225VA33_9STRA</name>
<dbReference type="Proteomes" id="UP000198211">
    <property type="component" value="Unassembled WGS sequence"/>
</dbReference>
<dbReference type="SUPFAM" id="SSF50630">
    <property type="entry name" value="Acid proteases"/>
    <property type="match status" value="1"/>
</dbReference>
<keyword evidence="3" id="KW-1185">Reference proteome</keyword>
<dbReference type="PROSITE" id="PS00141">
    <property type="entry name" value="ASP_PROTEASE"/>
    <property type="match status" value="1"/>
</dbReference>
<protein>
    <submittedName>
        <fullName evidence="2">Polyprotein</fullName>
    </submittedName>
</protein>
<evidence type="ECO:0000313" key="2">
    <source>
        <dbReference type="EMBL" id="OWZ01819.1"/>
    </source>
</evidence>
<dbReference type="GO" id="GO:0006508">
    <property type="term" value="P:proteolysis"/>
    <property type="evidence" value="ECO:0007669"/>
    <property type="project" value="InterPro"/>
</dbReference>
<organism evidence="2 3">
    <name type="scientific">Phytophthora megakarya</name>
    <dbReference type="NCBI Taxonomy" id="4795"/>
    <lineage>
        <taxon>Eukaryota</taxon>
        <taxon>Sar</taxon>
        <taxon>Stramenopiles</taxon>
        <taxon>Oomycota</taxon>
        <taxon>Peronosporomycetes</taxon>
        <taxon>Peronosporales</taxon>
        <taxon>Peronosporaceae</taxon>
        <taxon>Phytophthora</taxon>
    </lineage>
</organism>
<evidence type="ECO:0000313" key="3">
    <source>
        <dbReference type="Proteomes" id="UP000198211"/>
    </source>
</evidence>